<proteinExistence type="predicted"/>
<organism evidence="1 2">
    <name type="scientific">Smallanthus sonchifolius</name>
    <dbReference type="NCBI Taxonomy" id="185202"/>
    <lineage>
        <taxon>Eukaryota</taxon>
        <taxon>Viridiplantae</taxon>
        <taxon>Streptophyta</taxon>
        <taxon>Embryophyta</taxon>
        <taxon>Tracheophyta</taxon>
        <taxon>Spermatophyta</taxon>
        <taxon>Magnoliopsida</taxon>
        <taxon>eudicotyledons</taxon>
        <taxon>Gunneridae</taxon>
        <taxon>Pentapetalae</taxon>
        <taxon>asterids</taxon>
        <taxon>campanulids</taxon>
        <taxon>Asterales</taxon>
        <taxon>Asteraceae</taxon>
        <taxon>Asteroideae</taxon>
        <taxon>Heliantheae alliance</taxon>
        <taxon>Millerieae</taxon>
        <taxon>Smallanthus</taxon>
    </lineage>
</organism>
<name>A0ACB9CDJ6_9ASTR</name>
<dbReference type="Proteomes" id="UP001056120">
    <property type="component" value="Linkage Group LG21"/>
</dbReference>
<reference evidence="2" key="1">
    <citation type="journal article" date="2022" name="Mol. Ecol. Resour.">
        <title>The genomes of chicory, endive, great burdock and yacon provide insights into Asteraceae palaeo-polyploidization history and plant inulin production.</title>
        <authorList>
            <person name="Fan W."/>
            <person name="Wang S."/>
            <person name="Wang H."/>
            <person name="Wang A."/>
            <person name="Jiang F."/>
            <person name="Liu H."/>
            <person name="Zhao H."/>
            <person name="Xu D."/>
            <person name="Zhang Y."/>
        </authorList>
    </citation>
    <scope>NUCLEOTIDE SEQUENCE [LARGE SCALE GENOMIC DNA]</scope>
    <source>
        <strain evidence="2">cv. Yunnan</strain>
    </source>
</reference>
<keyword evidence="2" id="KW-1185">Reference proteome</keyword>
<reference evidence="1 2" key="2">
    <citation type="journal article" date="2022" name="Mol. Ecol. Resour.">
        <title>The genomes of chicory, endive, great burdock and yacon provide insights into Asteraceae paleo-polyploidization history and plant inulin production.</title>
        <authorList>
            <person name="Fan W."/>
            <person name="Wang S."/>
            <person name="Wang H."/>
            <person name="Wang A."/>
            <person name="Jiang F."/>
            <person name="Liu H."/>
            <person name="Zhao H."/>
            <person name="Xu D."/>
            <person name="Zhang Y."/>
        </authorList>
    </citation>
    <scope>NUCLEOTIDE SEQUENCE [LARGE SCALE GENOMIC DNA]</scope>
    <source>
        <strain evidence="2">cv. Yunnan</strain>
        <tissue evidence="1">Leaves</tissue>
    </source>
</reference>
<evidence type="ECO:0000313" key="1">
    <source>
        <dbReference type="EMBL" id="KAI3732334.1"/>
    </source>
</evidence>
<comment type="caution">
    <text evidence="1">The sequence shown here is derived from an EMBL/GenBank/DDBJ whole genome shotgun (WGS) entry which is preliminary data.</text>
</comment>
<dbReference type="EMBL" id="CM042038">
    <property type="protein sequence ID" value="KAI3732334.1"/>
    <property type="molecule type" value="Genomic_DNA"/>
</dbReference>
<evidence type="ECO:0000313" key="2">
    <source>
        <dbReference type="Proteomes" id="UP001056120"/>
    </source>
</evidence>
<gene>
    <name evidence="1" type="ORF">L1987_63538</name>
</gene>
<protein>
    <submittedName>
        <fullName evidence="1">Uncharacterized protein</fullName>
    </submittedName>
</protein>
<accession>A0ACB9CDJ6</accession>
<sequence length="66" mass="7558">MYFFPSILLLYPSPFKPDPIDPKSTLLTRSINSEPHWYSSDSLLFVIGFSETLIRSFLSDVQVGVF</sequence>